<name>A0A1J1HV11_9DIPT</name>
<dbReference type="EMBL" id="CVRI01000021">
    <property type="protein sequence ID" value="CRK91845.1"/>
    <property type="molecule type" value="Genomic_DNA"/>
</dbReference>
<sequence length="83" mass="9770">MNNIKDRPGYHRSVCVEGLGSKPQVHIEDNLNNLFCFITLHHPMTAILDRRRFFPRSPSTSSNEMILKHENVFWHSKDYLFNA</sequence>
<reference evidence="1 2" key="1">
    <citation type="submission" date="2015-04" db="EMBL/GenBank/DDBJ databases">
        <authorList>
            <person name="Syromyatnikov M.Y."/>
            <person name="Popov V.N."/>
        </authorList>
    </citation>
    <scope>NUCLEOTIDE SEQUENCE [LARGE SCALE GENOMIC DNA]</scope>
</reference>
<dbReference type="Proteomes" id="UP000183832">
    <property type="component" value="Unassembled WGS sequence"/>
</dbReference>
<organism evidence="1 2">
    <name type="scientific">Clunio marinus</name>
    <dbReference type="NCBI Taxonomy" id="568069"/>
    <lineage>
        <taxon>Eukaryota</taxon>
        <taxon>Metazoa</taxon>
        <taxon>Ecdysozoa</taxon>
        <taxon>Arthropoda</taxon>
        <taxon>Hexapoda</taxon>
        <taxon>Insecta</taxon>
        <taxon>Pterygota</taxon>
        <taxon>Neoptera</taxon>
        <taxon>Endopterygota</taxon>
        <taxon>Diptera</taxon>
        <taxon>Nematocera</taxon>
        <taxon>Chironomoidea</taxon>
        <taxon>Chironomidae</taxon>
        <taxon>Clunio</taxon>
    </lineage>
</organism>
<keyword evidence="2" id="KW-1185">Reference proteome</keyword>
<evidence type="ECO:0000313" key="1">
    <source>
        <dbReference type="EMBL" id="CRK91845.1"/>
    </source>
</evidence>
<dbReference type="AlphaFoldDB" id="A0A1J1HV11"/>
<protein>
    <submittedName>
        <fullName evidence="1">CLUMA_CG005467, isoform A</fullName>
    </submittedName>
</protein>
<evidence type="ECO:0000313" key="2">
    <source>
        <dbReference type="Proteomes" id="UP000183832"/>
    </source>
</evidence>
<proteinExistence type="predicted"/>
<gene>
    <name evidence="1" type="ORF">CLUMA_CG005467</name>
</gene>
<accession>A0A1J1HV11</accession>